<dbReference type="AlphaFoldDB" id="A0A5P1F9L6"/>
<evidence type="ECO:0000256" key="4">
    <source>
        <dbReference type="ARBA" id="ARBA00023242"/>
    </source>
</evidence>
<evidence type="ECO:0000256" key="1">
    <source>
        <dbReference type="ARBA" id="ARBA00022722"/>
    </source>
</evidence>
<dbReference type="Proteomes" id="UP000243459">
    <property type="component" value="Chromosome 4"/>
</dbReference>
<accession>A0A5P1F9L6</accession>
<dbReference type="PANTHER" id="PTHR13522:SF3">
    <property type="entry name" value="U6 SNRNA PHOSPHODIESTERASE 1"/>
    <property type="match status" value="1"/>
</dbReference>
<evidence type="ECO:0000313" key="7">
    <source>
        <dbReference type="EMBL" id="ONK73449.1"/>
    </source>
</evidence>
<dbReference type="EMBL" id="CM007384">
    <property type="protein sequence ID" value="ONK73449.1"/>
    <property type="molecule type" value="Genomic_DNA"/>
</dbReference>
<dbReference type="GO" id="GO:0005634">
    <property type="term" value="C:nucleus"/>
    <property type="evidence" value="ECO:0007669"/>
    <property type="project" value="TreeGrafter"/>
</dbReference>
<dbReference type="Pfam" id="PF09749">
    <property type="entry name" value="HVSL"/>
    <property type="match status" value="1"/>
</dbReference>
<evidence type="ECO:0000256" key="5">
    <source>
        <dbReference type="ARBA" id="ARBA00029543"/>
    </source>
</evidence>
<dbReference type="OMA" id="WAPGHIS"/>
<reference evidence="8" key="1">
    <citation type="journal article" date="2017" name="Nat. Commun.">
        <title>The asparagus genome sheds light on the origin and evolution of a young Y chromosome.</title>
        <authorList>
            <person name="Harkess A."/>
            <person name="Zhou J."/>
            <person name="Xu C."/>
            <person name="Bowers J.E."/>
            <person name="Van der Hulst R."/>
            <person name="Ayyampalayam S."/>
            <person name="Mercati F."/>
            <person name="Riccardi P."/>
            <person name="McKain M.R."/>
            <person name="Kakrana A."/>
            <person name="Tang H."/>
            <person name="Ray J."/>
            <person name="Groenendijk J."/>
            <person name="Arikit S."/>
            <person name="Mathioni S.M."/>
            <person name="Nakano M."/>
            <person name="Shan H."/>
            <person name="Telgmann-Rauber A."/>
            <person name="Kanno A."/>
            <person name="Yue Z."/>
            <person name="Chen H."/>
            <person name="Li W."/>
            <person name="Chen Y."/>
            <person name="Xu X."/>
            <person name="Zhang Y."/>
            <person name="Luo S."/>
            <person name="Chen H."/>
            <person name="Gao J."/>
            <person name="Mao Z."/>
            <person name="Pires J.C."/>
            <person name="Luo M."/>
            <person name="Kudrna D."/>
            <person name="Wing R.A."/>
            <person name="Meyers B.C."/>
            <person name="Yi K."/>
            <person name="Kong H."/>
            <person name="Lavrijsen P."/>
            <person name="Sunseri F."/>
            <person name="Falavigna A."/>
            <person name="Ye Y."/>
            <person name="Leebens-Mack J.H."/>
            <person name="Chen G."/>
        </authorList>
    </citation>
    <scope>NUCLEOTIDE SEQUENCE [LARGE SCALE GENOMIC DNA]</scope>
    <source>
        <strain evidence="8">cv. DH0086</strain>
    </source>
</reference>
<keyword evidence="3" id="KW-0456">Lyase</keyword>
<sequence>MVTGNGAGGYGYGSGAWRCVDRIRYGAGGKGIWWAERGCVERGWSIYEYRDLYDIEQGVRIRGFPHVEGNFALHVFIPVRIPSTARKLLASYVKKVASAVSGLYVVDVDFALNELCKDDQKLEQMLLGREFHISLGRTVPIQAHQINSIVAMLQQKFQSQRRYQIDFNKWDVFVNDDQTRSFISLEVTGEGLAEISRQIRVVDEIYRLHGLPEFYKNPRPHISLVWAPGHISVGLKKVVAELDRVPNRPIYENEPEALLVDLAHAIRCYQGGLGSLILLERRLRMRLLPRGIDESYQN</sequence>
<evidence type="ECO:0000256" key="3">
    <source>
        <dbReference type="ARBA" id="ARBA00023239"/>
    </source>
</evidence>
<dbReference type="Gramene" id="ONK73449">
    <property type="protein sequence ID" value="ONK73449"/>
    <property type="gene ID" value="A4U43_C04F31610"/>
</dbReference>
<dbReference type="GO" id="GO:0000175">
    <property type="term" value="F:3'-5'-RNA exonuclease activity"/>
    <property type="evidence" value="ECO:0007669"/>
    <property type="project" value="TreeGrafter"/>
</dbReference>
<evidence type="ECO:0000256" key="2">
    <source>
        <dbReference type="ARBA" id="ARBA00022801"/>
    </source>
</evidence>
<gene>
    <name evidence="7" type="ORF">A4U43_C04F31610</name>
</gene>
<name>A0A5P1F9L6_ASPOF</name>
<protein>
    <recommendedName>
        <fullName evidence="5">U6 snRNA phosphodiesterase 1</fullName>
    </recommendedName>
    <alternativeName>
        <fullName evidence="6">3'-5' RNA exonuclease USB1</fullName>
    </alternativeName>
</protein>
<dbReference type="PANTHER" id="PTHR13522">
    <property type="entry name" value="U6 SNRNA PHOSPHODIESTERASE 1"/>
    <property type="match status" value="1"/>
</dbReference>
<dbReference type="GO" id="GO:0016829">
    <property type="term" value="F:lyase activity"/>
    <property type="evidence" value="ECO:0007669"/>
    <property type="project" value="UniProtKB-KW"/>
</dbReference>
<evidence type="ECO:0000256" key="6">
    <source>
        <dbReference type="ARBA" id="ARBA00030030"/>
    </source>
</evidence>
<keyword evidence="4" id="KW-0539">Nucleus</keyword>
<proteinExistence type="predicted"/>
<feature type="non-terminal residue" evidence="7">
    <location>
        <position position="298"/>
    </location>
</feature>
<evidence type="ECO:0000313" key="8">
    <source>
        <dbReference type="Proteomes" id="UP000243459"/>
    </source>
</evidence>
<dbReference type="GO" id="GO:0034477">
    <property type="term" value="P:U6 snRNA 3'-end processing"/>
    <property type="evidence" value="ECO:0007669"/>
    <property type="project" value="InterPro"/>
</dbReference>
<dbReference type="FunFam" id="3.90.1140.10:FF:000008">
    <property type="entry name" value="U6 snRNA phosphodiesterase"/>
    <property type="match status" value="1"/>
</dbReference>
<keyword evidence="2" id="KW-0378">Hydrolase</keyword>
<keyword evidence="1" id="KW-0540">Nuclease</keyword>
<dbReference type="Gene3D" id="3.90.1140.10">
    <property type="entry name" value="Cyclic phosphodiesterase"/>
    <property type="match status" value="1"/>
</dbReference>
<organism evidence="7 8">
    <name type="scientific">Asparagus officinalis</name>
    <name type="common">Garden asparagus</name>
    <dbReference type="NCBI Taxonomy" id="4686"/>
    <lineage>
        <taxon>Eukaryota</taxon>
        <taxon>Viridiplantae</taxon>
        <taxon>Streptophyta</taxon>
        <taxon>Embryophyta</taxon>
        <taxon>Tracheophyta</taxon>
        <taxon>Spermatophyta</taxon>
        <taxon>Magnoliopsida</taxon>
        <taxon>Liliopsida</taxon>
        <taxon>Asparagales</taxon>
        <taxon>Asparagaceae</taxon>
        <taxon>Asparagoideae</taxon>
        <taxon>Asparagus</taxon>
    </lineage>
</organism>
<dbReference type="InterPro" id="IPR027521">
    <property type="entry name" value="Usb1"/>
</dbReference>
<keyword evidence="8" id="KW-1185">Reference proteome</keyword>